<keyword evidence="7" id="KW-0653">Protein transport</keyword>
<evidence type="ECO:0000256" key="4">
    <source>
        <dbReference type="ARBA" id="ARBA00022448"/>
    </source>
</evidence>
<comment type="similarity">
    <text evidence="3">Belongs to the VTA1 family.</text>
</comment>
<feature type="compositionally biased region" description="Acidic residues" evidence="9">
    <location>
        <begin position="170"/>
        <end position="179"/>
    </location>
</feature>
<dbReference type="Pfam" id="PF04652">
    <property type="entry name" value="Vta1"/>
    <property type="match status" value="1"/>
</dbReference>
<organism evidence="12 13">
    <name type="scientific">Aspergillus versicolor CBS 583.65</name>
    <dbReference type="NCBI Taxonomy" id="1036611"/>
    <lineage>
        <taxon>Eukaryota</taxon>
        <taxon>Fungi</taxon>
        <taxon>Dikarya</taxon>
        <taxon>Ascomycota</taxon>
        <taxon>Pezizomycotina</taxon>
        <taxon>Eurotiomycetes</taxon>
        <taxon>Eurotiomycetidae</taxon>
        <taxon>Eurotiales</taxon>
        <taxon>Aspergillaceae</taxon>
        <taxon>Aspergillus</taxon>
        <taxon>Aspergillus subgen. Nidulantes</taxon>
    </lineage>
</organism>
<dbReference type="PANTHER" id="PTHR46009">
    <property type="entry name" value="VACUOLAR PROTEIN SORTING-ASSOCIATED PROTEIN VTA1 HOMOLOG"/>
    <property type="match status" value="1"/>
</dbReference>
<dbReference type="Gene3D" id="1.20.5.420">
    <property type="entry name" value="Immunoglobulin FC, subunit C"/>
    <property type="match status" value="1"/>
</dbReference>
<feature type="compositionally biased region" description="Basic and acidic residues" evidence="9">
    <location>
        <begin position="205"/>
        <end position="214"/>
    </location>
</feature>
<keyword evidence="8" id="KW-0472">Membrane</keyword>
<evidence type="ECO:0008006" key="14">
    <source>
        <dbReference type="Google" id="ProtNLM"/>
    </source>
</evidence>
<evidence type="ECO:0000256" key="8">
    <source>
        <dbReference type="ARBA" id="ARBA00023136"/>
    </source>
</evidence>
<keyword evidence="13" id="KW-1185">Reference proteome</keyword>
<dbReference type="Gene3D" id="1.25.40.270">
    <property type="entry name" value="Vacuolar protein sorting-associated protein vta1"/>
    <property type="match status" value="1"/>
</dbReference>
<dbReference type="InterPro" id="IPR023175">
    <property type="entry name" value="Vta1/CALS_N_sf"/>
</dbReference>
<evidence type="ECO:0000256" key="6">
    <source>
        <dbReference type="ARBA" id="ARBA00022753"/>
    </source>
</evidence>
<dbReference type="GO" id="GO:0010008">
    <property type="term" value="C:endosome membrane"/>
    <property type="evidence" value="ECO:0007669"/>
    <property type="project" value="UniProtKB-SubCell"/>
</dbReference>
<dbReference type="InterPro" id="IPR039431">
    <property type="entry name" value="Vta1/CALS_N"/>
</dbReference>
<keyword evidence="6" id="KW-0967">Endosome</keyword>
<keyword evidence="4" id="KW-0813">Transport</keyword>
<evidence type="ECO:0000256" key="3">
    <source>
        <dbReference type="ARBA" id="ARBA00007895"/>
    </source>
</evidence>
<evidence type="ECO:0000256" key="2">
    <source>
        <dbReference type="ARBA" id="ARBA00004496"/>
    </source>
</evidence>
<dbReference type="AlphaFoldDB" id="A0A1L9P431"/>
<dbReference type="EMBL" id="KV878125">
    <property type="protein sequence ID" value="OJI96262.1"/>
    <property type="molecule type" value="Genomic_DNA"/>
</dbReference>
<evidence type="ECO:0000313" key="12">
    <source>
        <dbReference type="EMBL" id="OJI96262.1"/>
    </source>
</evidence>
<gene>
    <name evidence="12" type="ORF">ASPVEDRAFT_78037</name>
</gene>
<dbReference type="InterPro" id="IPR041212">
    <property type="entry name" value="Vta1_C"/>
</dbReference>
<dbReference type="OrthoDB" id="391137at2759"/>
<dbReference type="GO" id="GO:0032511">
    <property type="term" value="P:late endosome to vacuole transport via multivesicular body sorting pathway"/>
    <property type="evidence" value="ECO:0007669"/>
    <property type="project" value="InterPro"/>
</dbReference>
<reference evidence="13" key="1">
    <citation type="journal article" date="2017" name="Genome Biol.">
        <title>Comparative genomics reveals high biological diversity and specific adaptations in the industrially and medically important fungal genus Aspergillus.</title>
        <authorList>
            <person name="de Vries R.P."/>
            <person name="Riley R."/>
            <person name="Wiebenga A."/>
            <person name="Aguilar-Osorio G."/>
            <person name="Amillis S."/>
            <person name="Uchima C.A."/>
            <person name="Anderluh G."/>
            <person name="Asadollahi M."/>
            <person name="Askin M."/>
            <person name="Barry K."/>
            <person name="Battaglia E."/>
            <person name="Bayram O."/>
            <person name="Benocci T."/>
            <person name="Braus-Stromeyer S.A."/>
            <person name="Caldana C."/>
            <person name="Canovas D."/>
            <person name="Cerqueira G.C."/>
            <person name="Chen F."/>
            <person name="Chen W."/>
            <person name="Choi C."/>
            <person name="Clum A."/>
            <person name="Dos Santos R.A."/>
            <person name="Damasio A.R."/>
            <person name="Diallinas G."/>
            <person name="Emri T."/>
            <person name="Fekete E."/>
            <person name="Flipphi M."/>
            <person name="Freyberg S."/>
            <person name="Gallo A."/>
            <person name="Gournas C."/>
            <person name="Habgood R."/>
            <person name="Hainaut M."/>
            <person name="Harispe M.L."/>
            <person name="Henrissat B."/>
            <person name="Hilden K.S."/>
            <person name="Hope R."/>
            <person name="Hossain A."/>
            <person name="Karabika E."/>
            <person name="Karaffa L."/>
            <person name="Karanyi Z."/>
            <person name="Krasevec N."/>
            <person name="Kuo A."/>
            <person name="Kusch H."/>
            <person name="LaButti K."/>
            <person name="Lagendijk E.L."/>
            <person name="Lapidus A."/>
            <person name="Levasseur A."/>
            <person name="Lindquist E."/>
            <person name="Lipzen A."/>
            <person name="Logrieco A.F."/>
            <person name="MacCabe A."/>
            <person name="Maekelae M.R."/>
            <person name="Malavazi I."/>
            <person name="Melin P."/>
            <person name="Meyer V."/>
            <person name="Mielnichuk N."/>
            <person name="Miskei M."/>
            <person name="Molnar A.P."/>
            <person name="Mule G."/>
            <person name="Ngan C.Y."/>
            <person name="Orejas M."/>
            <person name="Orosz E."/>
            <person name="Ouedraogo J.P."/>
            <person name="Overkamp K.M."/>
            <person name="Park H.-S."/>
            <person name="Perrone G."/>
            <person name="Piumi F."/>
            <person name="Punt P.J."/>
            <person name="Ram A.F."/>
            <person name="Ramon A."/>
            <person name="Rauscher S."/>
            <person name="Record E."/>
            <person name="Riano-Pachon D.M."/>
            <person name="Robert V."/>
            <person name="Roehrig J."/>
            <person name="Ruller R."/>
            <person name="Salamov A."/>
            <person name="Salih N.S."/>
            <person name="Samson R.A."/>
            <person name="Sandor E."/>
            <person name="Sanguinetti M."/>
            <person name="Schuetze T."/>
            <person name="Sepcic K."/>
            <person name="Shelest E."/>
            <person name="Sherlock G."/>
            <person name="Sophianopoulou V."/>
            <person name="Squina F.M."/>
            <person name="Sun H."/>
            <person name="Susca A."/>
            <person name="Todd R.B."/>
            <person name="Tsang A."/>
            <person name="Unkles S.E."/>
            <person name="van de Wiele N."/>
            <person name="van Rossen-Uffink D."/>
            <person name="Oliveira J.V."/>
            <person name="Vesth T.C."/>
            <person name="Visser J."/>
            <person name="Yu J.-H."/>
            <person name="Zhou M."/>
            <person name="Andersen M.R."/>
            <person name="Archer D.B."/>
            <person name="Baker S.E."/>
            <person name="Benoit I."/>
            <person name="Brakhage A.A."/>
            <person name="Braus G.H."/>
            <person name="Fischer R."/>
            <person name="Frisvad J.C."/>
            <person name="Goldman G.H."/>
            <person name="Houbraken J."/>
            <person name="Oakley B."/>
            <person name="Pocsi I."/>
            <person name="Scazzocchio C."/>
            <person name="Seiboth B."/>
            <person name="vanKuyk P.A."/>
            <person name="Wortman J."/>
            <person name="Dyer P.S."/>
            <person name="Grigoriev I.V."/>
        </authorList>
    </citation>
    <scope>NUCLEOTIDE SEQUENCE [LARGE SCALE GENOMIC DNA]</scope>
    <source>
        <strain evidence="13">CBS 583.65</strain>
    </source>
</reference>
<feature type="domain" description="Vta1 C-terminal" evidence="11">
    <location>
        <begin position="375"/>
        <end position="410"/>
    </location>
</feature>
<evidence type="ECO:0000256" key="7">
    <source>
        <dbReference type="ARBA" id="ARBA00022927"/>
    </source>
</evidence>
<evidence type="ECO:0000256" key="1">
    <source>
        <dbReference type="ARBA" id="ARBA00004481"/>
    </source>
</evidence>
<comment type="subcellular location">
    <subcellularLocation>
        <location evidence="2">Cytoplasm</location>
    </subcellularLocation>
    <subcellularLocation>
        <location evidence="1">Endosome membrane</location>
        <topology evidence="1">Peripheral membrane protein</topology>
    </subcellularLocation>
</comment>
<accession>A0A1L9P431</accession>
<feature type="compositionally biased region" description="Pro residues" evidence="9">
    <location>
        <begin position="299"/>
        <end position="317"/>
    </location>
</feature>
<keyword evidence="5" id="KW-0963">Cytoplasm</keyword>
<feature type="region of interest" description="Disordered" evidence="9">
    <location>
        <begin position="159"/>
        <end position="378"/>
    </location>
</feature>
<proteinExistence type="inferred from homology"/>
<dbReference type="RefSeq" id="XP_040662025.1">
    <property type="nucleotide sequence ID" value="XM_040816479.1"/>
</dbReference>
<dbReference type="GO" id="GO:0005771">
    <property type="term" value="C:multivesicular body"/>
    <property type="evidence" value="ECO:0007669"/>
    <property type="project" value="TreeGrafter"/>
</dbReference>
<dbReference type="GeneID" id="63731990"/>
<evidence type="ECO:0000259" key="11">
    <source>
        <dbReference type="Pfam" id="PF18097"/>
    </source>
</evidence>
<feature type="domain" description="Vta1/callose synthase N-terminal" evidence="10">
    <location>
        <begin position="14"/>
        <end position="156"/>
    </location>
</feature>
<dbReference type="Pfam" id="PF18097">
    <property type="entry name" value="Vta1_C"/>
    <property type="match status" value="1"/>
</dbReference>
<sequence length="413" mass="44353">MTSNIPAALKSVDVGRFAVRAAQLEKARPIIAYWCNFYIVNQIIERGLHTSDDEVKLYTTDLMEKLEQFQNQNRDNDAISDSMAASAYVEEFGLEVFGRAEAAMRADKVTKQTADTFQAAATFLELCQVWNPLQAEVAAKVKFAKYHAVRIVKAIKAGEDPNASNPKIDDNDEKEEVEPLGDLSQGEPPNLDAAAPSSQTPLQPRVEDVPDEAQRAQSSNSPLNLPQPPTTFTNLPSAPEGPASTPGRAMDVGPDEDSPLNLPSAPNTFASETSPNLPDTPTNIGAHHQPKPSNEFQSFPPPSTMPPTNPAPAPAPAPHNVDSFYNAPSVGGPSHFVPPSGPGREVPYQPQPVATPPVPAPATHSQAPSHGIDDQAISQAQKHARWAVSALTFDDVNTAIKELRNSLKHLGAE</sequence>
<evidence type="ECO:0000313" key="13">
    <source>
        <dbReference type="Proteomes" id="UP000184073"/>
    </source>
</evidence>
<feature type="compositionally biased region" description="Polar residues" evidence="9">
    <location>
        <begin position="264"/>
        <end position="283"/>
    </location>
</feature>
<feature type="compositionally biased region" description="Pro residues" evidence="9">
    <location>
        <begin position="349"/>
        <end position="360"/>
    </location>
</feature>
<dbReference type="STRING" id="1036611.A0A1L9P431"/>
<evidence type="ECO:0000256" key="5">
    <source>
        <dbReference type="ARBA" id="ARBA00022490"/>
    </source>
</evidence>
<dbReference type="Proteomes" id="UP000184073">
    <property type="component" value="Unassembled WGS sequence"/>
</dbReference>
<dbReference type="GO" id="GO:0015031">
    <property type="term" value="P:protein transport"/>
    <property type="evidence" value="ECO:0007669"/>
    <property type="project" value="UniProtKB-KW"/>
</dbReference>
<evidence type="ECO:0000259" key="10">
    <source>
        <dbReference type="Pfam" id="PF04652"/>
    </source>
</evidence>
<dbReference type="VEuPathDB" id="FungiDB:ASPVEDRAFT_78037"/>
<dbReference type="PANTHER" id="PTHR46009:SF1">
    <property type="entry name" value="VACUOLAR PROTEIN SORTING-ASSOCIATED PROTEIN VTA1 HOMOLOG"/>
    <property type="match status" value="1"/>
</dbReference>
<name>A0A1L9P431_ASPVE</name>
<evidence type="ECO:0000256" key="9">
    <source>
        <dbReference type="SAM" id="MobiDB-lite"/>
    </source>
</evidence>
<dbReference type="InterPro" id="IPR044538">
    <property type="entry name" value="Vta1-like"/>
</dbReference>
<protein>
    <recommendedName>
        <fullName evidence="14">DUF605-domain-containing protein</fullName>
    </recommendedName>
</protein>